<evidence type="ECO:0000313" key="2">
    <source>
        <dbReference type="EMBL" id="BBE19276.1"/>
    </source>
</evidence>
<dbReference type="AlphaFoldDB" id="A0A5K7SCU9"/>
<gene>
    <name evidence="2" type="ORF">AQPE_3452</name>
</gene>
<sequence>MAGLTSTAQRLLLKNLTTFDDKRIHFGFTLGVNTIDFGFTHYNFVSDNPKFLLSTNDIDTQYKTNNTKVRADISTLTPGFTVGIVTNLRLTESFDLRFLPGMSFGERKLVYNIPIIDISGETTNPSSYSIKSTFLDFPLLLKYKSRKMNNQRPYLVAGGAYRIDISKSGTEDLVRLKPLSSYLEAGVGWDTYLQFFRLSTELKFSFGLNNVLDTGPKETQAQVYTNAFSKLSSNIFTLSFHFE</sequence>
<dbReference type="Proteomes" id="UP001193389">
    <property type="component" value="Chromosome"/>
</dbReference>
<dbReference type="KEGG" id="anf:AQPE_3452"/>
<evidence type="ECO:0000259" key="1">
    <source>
        <dbReference type="Pfam" id="PF13568"/>
    </source>
</evidence>
<dbReference type="RefSeq" id="WP_318347535.1">
    <property type="nucleotide sequence ID" value="NZ_AP018694.1"/>
</dbReference>
<reference evidence="2" key="1">
    <citation type="journal article" date="2020" name="Int. J. Syst. Evol. Microbiol.">
        <title>Aquipluma nitroreducens gen. nov. sp. nov., a novel facultatively anaerobic bacterium isolated from a freshwater lake.</title>
        <authorList>
            <person name="Watanabe M."/>
            <person name="Kojima H."/>
            <person name="Fukui M."/>
        </authorList>
    </citation>
    <scope>NUCLEOTIDE SEQUENCE</scope>
    <source>
        <strain evidence="2">MeG22</strain>
    </source>
</reference>
<dbReference type="Pfam" id="PF13568">
    <property type="entry name" value="OMP_b-brl_2"/>
    <property type="match status" value="1"/>
</dbReference>
<name>A0A5K7SCU9_9BACT</name>
<feature type="domain" description="Outer membrane protein beta-barrel" evidence="1">
    <location>
        <begin position="22"/>
        <end position="212"/>
    </location>
</feature>
<accession>A0A5K7SCU9</accession>
<evidence type="ECO:0000313" key="3">
    <source>
        <dbReference type="Proteomes" id="UP001193389"/>
    </source>
</evidence>
<organism evidence="2 3">
    <name type="scientific">Aquipluma nitroreducens</name>
    <dbReference type="NCBI Taxonomy" id="2010828"/>
    <lineage>
        <taxon>Bacteria</taxon>
        <taxon>Pseudomonadati</taxon>
        <taxon>Bacteroidota</taxon>
        <taxon>Bacteroidia</taxon>
        <taxon>Marinilabiliales</taxon>
        <taxon>Prolixibacteraceae</taxon>
        <taxon>Aquipluma</taxon>
    </lineage>
</organism>
<protein>
    <submittedName>
        <fullName evidence="2">PorT protein</fullName>
    </submittedName>
</protein>
<dbReference type="EMBL" id="AP018694">
    <property type="protein sequence ID" value="BBE19276.1"/>
    <property type="molecule type" value="Genomic_DNA"/>
</dbReference>
<dbReference type="InterPro" id="IPR025665">
    <property type="entry name" value="Beta-barrel_OMP_2"/>
</dbReference>
<keyword evidence="3" id="KW-1185">Reference proteome</keyword>
<proteinExistence type="predicted"/>